<keyword evidence="3" id="KW-0998">Cell outer membrane</keyword>
<dbReference type="AlphaFoldDB" id="A0AA41R338"/>
<name>A0AA41R338_9BACT</name>
<dbReference type="GO" id="GO:0009279">
    <property type="term" value="C:cell outer membrane"/>
    <property type="evidence" value="ECO:0007669"/>
    <property type="project" value="UniProtKB-SubCell"/>
</dbReference>
<dbReference type="EMBL" id="JALJRB010000003">
    <property type="protein sequence ID" value="MCJ8499826.1"/>
    <property type="molecule type" value="Genomic_DNA"/>
</dbReference>
<evidence type="ECO:0000256" key="3">
    <source>
        <dbReference type="ARBA" id="ARBA00023237"/>
    </source>
</evidence>
<proteinExistence type="predicted"/>
<dbReference type="InterPro" id="IPR006665">
    <property type="entry name" value="OmpA-like"/>
</dbReference>
<keyword evidence="5" id="KW-1133">Transmembrane helix</keyword>
<dbReference type="PANTHER" id="PTHR30329">
    <property type="entry name" value="STATOR ELEMENT OF FLAGELLAR MOTOR COMPLEX"/>
    <property type="match status" value="1"/>
</dbReference>
<keyword evidence="9" id="KW-1185">Reference proteome</keyword>
<feature type="domain" description="OmpA-like" evidence="7">
    <location>
        <begin position="100"/>
        <end position="217"/>
    </location>
</feature>
<dbReference type="PRINTS" id="PR01021">
    <property type="entry name" value="OMPADOMAIN"/>
</dbReference>
<dbReference type="InterPro" id="IPR039567">
    <property type="entry name" value="Gly-zipper"/>
</dbReference>
<dbReference type="CDD" id="cd07185">
    <property type="entry name" value="OmpA_C-like"/>
    <property type="match status" value="1"/>
</dbReference>
<evidence type="ECO:0000256" key="5">
    <source>
        <dbReference type="SAM" id="Phobius"/>
    </source>
</evidence>
<dbReference type="PROSITE" id="PS51257">
    <property type="entry name" value="PROKAR_LIPOPROTEIN"/>
    <property type="match status" value="1"/>
</dbReference>
<evidence type="ECO:0000313" key="8">
    <source>
        <dbReference type="EMBL" id="MCJ8499826.1"/>
    </source>
</evidence>
<dbReference type="InterPro" id="IPR050330">
    <property type="entry name" value="Bact_OuterMem_StrucFunc"/>
</dbReference>
<keyword evidence="5" id="KW-0812">Transmembrane</keyword>
<keyword evidence="2 4" id="KW-0472">Membrane</keyword>
<protein>
    <submittedName>
        <fullName evidence="8">OmpA family protein</fullName>
    </submittedName>
</protein>
<comment type="caution">
    <text evidence="8">The sequence shown here is derived from an EMBL/GenBank/DDBJ whole genome shotgun (WGS) entry which is preliminary data.</text>
</comment>
<evidence type="ECO:0000256" key="2">
    <source>
        <dbReference type="ARBA" id="ARBA00023136"/>
    </source>
</evidence>
<feature type="transmembrane region" description="Helical" evidence="5">
    <location>
        <begin position="56"/>
        <end position="77"/>
    </location>
</feature>
<dbReference type="Gene3D" id="3.30.1330.60">
    <property type="entry name" value="OmpA-like domain"/>
    <property type="match status" value="1"/>
</dbReference>
<dbReference type="PANTHER" id="PTHR30329:SF21">
    <property type="entry name" value="LIPOPROTEIN YIAD-RELATED"/>
    <property type="match status" value="1"/>
</dbReference>
<comment type="subcellular location">
    <subcellularLocation>
        <location evidence="1">Cell outer membrane</location>
    </subcellularLocation>
</comment>
<accession>A0AA41R338</accession>
<dbReference type="InterPro" id="IPR006664">
    <property type="entry name" value="OMP_bac"/>
</dbReference>
<feature type="signal peptide" evidence="6">
    <location>
        <begin position="1"/>
        <end position="20"/>
    </location>
</feature>
<dbReference type="InterPro" id="IPR036737">
    <property type="entry name" value="OmpA-like_sf"/>
</dbReference>
<feature type="transmembrane region" description="Helical" evidence="5">
    <location>
        <begin position="30"/>
        <end position="49"/>
    </location>
</feature>
<evidence type="ECO:0000259" key="7">
    <source>
        <dbReference type="PROSITE" id="PS51123"/>
    </source>
</evidence>
<evidence type="ECO:0000313" key="9">
    <source>
        <dbReference type="Proteomes" id="UP001165427"/>
    </source>
</evidence>
<evidence type="ECO:0000256" key="4">
    <source>
        <dbReference type="PROSITE-ProRule" id="PRU00473"/>
    </source>
</evidence>
<evidence type="ECO:0000256" key="6">
    <source>
        <dbReference type="SAM" id="SignalP"/>
    </source>
</evidence>
<dbReference type="Pfam" id="PF00691">
    <property type="entry name" value="OmpA"/>
    <property type="match status" value="1"/>
</dbReference>
<feature type="chain" id="PRO_5041239184" evidence="6">
    <location>
        <begin position="21"/>
        <end position="218"/>
    </location>
</feature>
<organism evidence="8 9">
    <name type="scientific">Desulfatitalea alkaliphila</name>
    <dbReference type="NCBI Taxonomy" id="2929485"/>
    <lineage>
        <taxon>Bacteria</taxon>
        <taxon>Pseudomonadati</taxon>
        <taxon>Thermodesulfobacteriota</taxon>
        <taxon>Desulfobacteria</taxon>
        <taxon>Desulfobacterales</taxon>
        <taxon>Desulfosarcinaceae</taxon>
        <taxon>Desulfatitalea</taxon>
    </lineage>
</organism>
<dbReference type="Proteomes" id="UP001165427">
    <property type="component" value="Unassembled WGS sequence"/>
</dbReference>
<dbReference type="Pfam" id="PF13488">
    <property type="entry name" value="Gly-zipper_Omp"/>
    <property type="match status" value="1"/>
</dbReference>
<dbReference type="PROSITE" id="PS51123">
    <property type="entry name" value="OMPA_2"/>
    <property type="match status" value="1"/>
</dbReference>
<dbReference type="SUPFAM" id="SSF103088">
    <property type="entry name" value="OmpA-like"/>
    <property type="match status" value="1"/>
</dbReference>
<reference evidence="8" key="1">
    <citation type="submission" date="2022-04" db="EMBL/GenBank/DDBJ databases">
        <title>Desulfatitalea alkaliphila sp. nov., a novel anaerobic sulfate-reducing bacterium isolated from terrestrial mud volcano, Taman Peninsula, Russia.</title>
        <authorList>
            <person name="Khomyakova M.A."/>
            <person name="Merkel A.Y."/>
            <person name="Slobodkin A.I."/>
        </authorList>
    </citation>
    <scope>NUCLEOTIDE SEQUENCE</scope>
    <source>
        <strain evidence="8">M08but</strain>
    </source>
</reference>
<evidence type="ECO:0000256" key="1">
    <source>
        <dbReference type="ARBA" id="ARBA00004442"/>
    </source>
</evidence>
<keyword evidence="6" id="KW-0732">Signal</keyword>
<dbReference type="RefSeq" id="WP_246903358.1">
    <property type="nucleotide sequence ID" value="NZ_JALJRB010000003.1"/>
</dbReference>
<sequence>MKKLKIVSTLVFLFVIVACAGPQTRTQKGGVYGAAGGAAAGAVIGQLIGRDTQSTLWGAAIGAAVGGLGGAGVGRMMDNQESEMRGVLAGSEAAAIRREGNLLAVTFKGDVTFDTNATAVKPGLYAEIDRVADVLTRYPETLIRVEGHTDSVGADAYNMDLSVRRADAVGNLLVQRGVSMGRIQTVGFGETMPVATNATEAGRQLNRRVELKIVPQTQ</sequence>
<gene>
    <name evidence="8" type="ORF">MRX98_04510</name>
</gene>